<evidence type="ECO:0000313" key="1">
    <source>
        <dbReference type="EMBL" id="MBE9391488.1"/>
    </source>
</evidence>
<sequence length="54" mass="6799">MKWLEKYARRTIKNMLKENINEHVGYRYWISIDKKRNLIYVYDKKKGKRYVFLG</sequence>
<name>A0A843A853_9CREN</name>
<comment type="caution">
    <text evidence="1">The sequence shown here is derived from an EMBL/GenBank/DDBJ whole genome shotgun (WGS) entry which is preliminary data.</text>
</comment>
<dbReference type="GeneID" id="43501074"/>
<proteinExistence type="predicted"/>
<protein>
    <submittedName>
        <fullName evidence="1">Uncharacterized protein</fullName>
    </submittedName>
</protein>
<dbReference type="AlphaFoldDB" id="A0A843A853"/>
<reference evidence="1" key="1">
    <citation type="submission" date="2020-10" db="EMBL/GenBank/DDBJ databases">
        <title>Fervidococcus fontis strain 3639Fd - the first crenarchaeon capable of growth on lipids.</title>
        <authorList>
            <person name="Kochetkova T.V."/>
            <person name="Elcheninov A.G."/>
            <person name="Toschakov S.V."/>
            <person name="Kublanov I.V."/>
        </authorList>
    </citation>
    <scope>NUCLEOTIDE SEQUENCE</scope>
    <source>
        <strain evidence="1">3639Fd</strain>
    </source>
</reference>
<dbReference type="EMBL" id="JADEZV010000003">
    <property type="protein sequence ID" value="MBE9391488.1"/>
    <property type="molecule type" value="Genomic_DNA"/>
</dbReference>
<organism evidence="1 2">
    <name type="scientific">Fervidicoccus fontis</name>
    <dbReference type="NCBI Taxonomy" id="683846"/>
    <lineage>
        <taxon>Archaea</taxon>
        <taxon>Thermoproteota</taxon>
        <taxon>Thermoprotei</taxon>
        <taxon>Fervidicoccales</taxon>
        <taxon>Fervidicoccaceae</taxon>
        <taxon>Fervidicoccus</taxon>
    </lineage>
</organism>
<gene>
    <name evidence="1" type="ORF">IOK49_05305</name>
</gene>
<accession>A0A843A853</accession>
<dbReference type="Proteomes" id="UP000652307">
    <property type="component" value="Unassembled WGS sequence"/>
</dbReference>
<dbReference type="RefSeq" id="WP_014558105.1">
    <property type="nucleotide sequence ID" value="NZ_JADEZV010000003.1"/>
</dbReference>
<evidence type="ECO:0000313" key="2">
    <source>
        <dbReference type="Proteomes" id="UP000652307"/>
    </source>
</evidence>